<comment type="subunit">
    <text evidence="4">The LHC complex of chromophytic algae is composed of fucoxanthin, chlorophyll A and C bound non-covalently by fucoxanthin chlorophyll proteins (FCPs). The ratio of pigments in this LHC is; fucoxanthin: chlorophyll C: chlorophyll A; (0.6-1): (0.1-0.3): (1).</text>
</comment>
<evidence type="ECO:0000256" key="4">
    <source>
        <dbReference type="ARBA" id="ARBA00011623"/>
    </source>
</evidence>
<keyword evidence="5" id="KW-0150">Chloroplast</keyword>
<evidence type="ECO:0000256" key="5">
    <source>
        <dbReference type="ARBA" id="ARBA00022528"/>
    </source>
</evidence>
<evidence type="ECO:0000313" key="12">
    <source>
        <dbReference type="Proteomes" id="UP000002630"/>
    </source>
</evidence>
<dbReference type="EMBL" id="FN649740">
    <property type="protein sequence ID" value="CBN74719.1"/>
    <property type="molecule type" value="Genomic_DNA"/>
</dbReference>
<evidence type="ECO:0000256" key="8">
    <source>
        <dbReference type="ARBA" id="ARBA00023243"/>
    </source>
</evidence>
<dbReference type="AlphaFoldDB" id="D8LMR8"/>
<keyword evidence="6" id="KW-0602">Photosynthesis</keyword>
<feature type="binding site" description="axial binding residue" evidence="9">
    <location>
        <position position="146"/>
    </location>
    <ligand>
        <name>chlorophyll b</name>
        <dbReference type="ChEBI" id="CHEBI:61721"/>
        <label>1</label>
    </ligand>
    <ligandPart>
        <name>Mg</name>
        <dbReference type="ChEBI" id="CHEBI:25107"/>
    </ligandPart>
</feature>
<feature type="binding site" evidence="9">
    <location>
        <position position="86"/>
    </location>
    <ligand>
        <name>chlorophyll a</name>
        <dbReference type="ChEBI" id="CHEBI:58416"/>
        <label>1</label>
    </ligand>
</feature>
<dbReference type="GO" id="GO:0016168">
    <property type="term" value="F:chlorophyll binding"/>
    <property type="evidence" value="ECO:0007669"/>
    <property type="project" value="UniProtKB-KW"/>
</dbReference>
<dbReference type="PANTHER" id="PTHR21649">
    <property type="entry name" value="CHLOROPHYLL A/B BINDING PROTEIN"/>
    <property type="match status" value="1"/>
</dbReference>
<feature type="binding site" description="axial binding residue" evidence="9">
    <location>
        <position position="91"/>
    </location>
    <ligand>
        <name>chlorophyll b</name>
        <dbReference type="ChEBI" id="CHEBI:61721"/>
        <label>1</label>
    </ligand>
    <ligandPart>
        <name>Mg</name>
        <dbReference type="ChEBI" id="CHEBI:25107"/>
    </ligandPart>
</feature>
<comment type="subcellular location">
    <subcellularLocation>
        <location evidence="2">Plastid</location>
        <location evidence="2">Chloroplast</location>
    </subcellularLocation>
</comment>
<dbReference type="EMBL" id="FN648608">
    <property type="protein sequence ID" value="CBN74719.1"/>
    <property type="molecule type" value="Genomic_DNA"/>
</dbReference>
<dbReference type="GO" id="GO:0009765">
    <property type="term" value="P:photosynthesis, light harvesting"/>
    <property type="evidence" value="ECO:0007669"/>
    <property type="project" value="InterPro"/>
</dbReference>
<name>D8LMR8_ECTSI</name>
<evidence type="ECO:0000256" key="6">
    <source>
        <dbReference type="ARBA" id="ARBA00022531"/>
    </source>
</evidence>
<evidence type="ECO:0000256" key="9">
    <source>
        <dbReference type="PIRSR" id="PIRSR601344-1"/>
    </source>
</evidence>
<dbReference type="InParanoid" id="D8LMR8"/>
<keyword evidence="12" id="KW-1185">Reference proteome</keyword>
<feature type="binding site" evidence="9">
    <location>
        <position position="184"/>
    </location>
    <ligand>
        <name>chlorophyll a</name>
        <dbReference type="ChEBI" id="CHEBI:58416"/>
        <label>1</label>
    </ligand>
</feature>
<comment type="similarity">
    <text evidence="3">Belongs to the fucoxanthin chlorophyll protein family.</text>
</comment>
<dbReference type="InterPro" id="IPR022796">
    <property type="entry name" value="Chloroa_b-bind"/>
</dbReference>
<dbReference type="SUPFAM" id="SSF103511">
    <property type="entry name" value="Chlorophyll a-b binding protein"/>
    <property type="match status" value="1"/>
</dbReference>
<evidence type="ECO:0000256" key="7">
    <source>
        <dbReference type="ARBA" id="ARBA00022640"/>
    </source>
</evidence>
<dbReference type="STRING" id="2880.D8LMR8"/>
<feature type="binding site" evidence="9">
    <location>
        <position position="189"/>
    </location>
    <ligand>
        <name>chlorophyll a</name>
        <dbReference type="ChEBI" id="CHEBI:58416"/>
        <label>1</label>
    </ligand>
</feature>
<reference evidence="11 12" key="1">
    <citation type="journal article" date="2010" name="Nature">
        <title>The Ectocarpus genome and the independent evolution of multicellularity in brown algae.</title>
        <authorList>
            <person name="Cock J.M."/>
            <person name="Sterck L."/>
            <person name="Rouze P."/>
            <person name="Scornet D."/>
            <person name="Allen A.E."/>
            <person name="Amoutzias G."/>
            <person name="Anthouard V."/>
            <person name="Artiguenave F."/>
            <person name="Aury J.M."/>
            <person name="Badger J.H."/>
            <person name="Beszteri B."/>
            <person name="Billiau K."/>
            <person name="Bonnet E."/>
            <person name="Bothwell J.H."/>
            <person name="Bowler C."/>
            <person name="Boyen C."/>
            <person name="Brownlee C."/>
            <person name="Carrano C.J."/>
            <person name="Charrier B."/>
            <person name="Cho G.Y."/>
            <person name="Coelho S.M."/>
            <person name="Collen J."/>
            <person name="Corre E."/>
            <person name="Da Silva C."/>
            <person name="Delage L."/>
            <person name="Delaroque N."/>
            <person name="Dittami S.M."/>
            <person name="Doulbeau S."/>
            <person name="Elias M."/>
            <person name="Farnham G."/>
            <person name="Gachon C.M."/>
            <person name="Gschloessl B."/>
            <person name="Heesch S."/>
            <person name="Jabbari K."/>
            <person name="Jubin C."/>
            <person name="Kawai H."/>
            <person name="Kimura K."/>
            <person name="Kloareg B."/>
            <person name="Kupper F.C."/>
            <person name="Lang D."/>
            <person name="Le Bail A."/>
            <person name="Leblanc C."/>
            <person name="Lerouge P."/>
            <person name="Lohr M."/>
            <person name="Lopez P.J."/>
            <person name="Martens C."/>
            <person name="Maumus F."/>
            <person name="Michel G."/>
            <person name="Miranda-Saavedra D."/>
            <person name="Morales J."/>
            <person name="Moreau H."/>
            <person name="Motomura T."/>
            <person name="Nagasato C."/>
            <person name="Napoli C.A."/>
            <person name="Nelson D.R."/>
            <person name="Nyvall-Collen P."/>
            <person name="Peters A.F."/>
            <person name="Pommier C."/>
            <person name="Potin P."/>
            <person name="Poulain J."/>
            <person name="Quesneville H."/>
            <person name="Read B."/>
            <person name="Rensing S.A."/>
            <person name="Ritter A."/>
            <person name="Rousvoal S."/>
            <person name="Samanta M."/>
            <person name="Samson G."/>
            <person name="Schroeder D.C."/>
            <person name="Segurens B."/>
            <person name="Strittmatter M."/>
            <person name="Tonon T."/>
            <person name="Tregear J.W."/>
            <person name="Valentin K."/>
            <person name="von Dassow P."/>
            <person name="Yamagishi T."/>
            <person name="Van de Peer Y."/>
            <person name="Wincker P."/>
        </authorList>
    </citation>
    <scope>NUCLEOTIDE SEQUENCE [LARGE SCALE GENOMIC DNA]</scope>
    <source>
        <strain evidence="12">Ec32 / CCAP1310/4</strain>
    </source>
</reference>
<feature type="chain" id="PRO_5003117298" evidence="10">
    <location>
        <begin position="18"/>
        <end position="212"/>
    </location>
</feature>
<sequence>MKSFAVFAAWCAGGALAFAPVPKVSSLGAKSAPARNSAATALDAKSKALPFLESPATLDGSMIGDFGFDPLGLTENIDIPFARAAEIKHGRVAMLAVVGFLLTQYVHLPGDQFQAGPLEALTTVPAGAQAQVFTFIGTFEMAAILQTYSEDTTDPWEILLKDPMGADLFYKKSEKEQERLKLSEVKHARLAMLAIIGELTQMMMFHKPSFDF</sequence>
<evidence type="ECO:0000256" key="10">
    <source>
        <dbReference type="SAM" id="SignalP"/>
    </source>
</evidence>
<dbReference type="OMA" id="EQEIVHC"/>
<dbReference type="InterPro" id="IPR001344">
    <property type="entry name" value="Chloro_AB-bd_pln"/>
</dbReference>
<keyword evidence="7" id="KW-0934">Plastid</keyword>
<protein>
    <submittedName>
        <fullName evidence="11">Light harvesting complex protein</fullName>
    </submittedName>
</protein>
<dbReference type="OrthoDB" id="423598at2759"/>
<proteinExistence type="inferred from homology"/>
<dbReference type="Gene3D" id="1.10.3460.10">
    <property type="entry name" value="Chlorophyll a/b binding protein domain"/>
    <property type="match status" value="1"/>
</dbReference>
<evidence type="ECO:0000256" key="1">
    <source>
        <dbReference type="ARBA" id="ARBA00004022"/>
    </source>
</evidence>
<evidence type="ECO:0000256" key="3">
    <source>
        <dbReference type="ARBA" id="ARBA00005933"/>
    </source>
</evidence>
<evidence type="ECO:0000256" key="2">
    <source>
        <dbReference type="ARBA" id="ARBA00004229"/>
    </source>
</evidence>
<keyword evidence="10" id="KW-0732">Signal</keyword>
<dbReference type="GO" id="GO:0009507">
    <property type="term" value="C:chloroplast"/>
    <property type="evidence" value="ECO:0007669"/>
    <property type="project" value="UniProtKB-SubCell"/>
</dbReference>
<dbReference type="GO" id="GO:0016020">
    <property type="term" value="C:membrane"/>
    <property type="evidence" value="ECO:0007669"/>
    <property type="project" value="InterPro"/>
</dbReference>
<comment type="function">
    <text evidence="1">The light-harvesting complex (LHC) functions as a light receptor, it captures and delivers excitation energy to photosystems with which it is closely associated. Energy is transferred from the carotenoid and chlorophyll C (or B) to chlorophyll A and the photosynthetic reaction centers where it is used to synthesize ATP and reducing power.</text>
</comment>
<keyword evidence="8" id="KW-0437">Light-harvesting polypeptide</keyword>
<feature type="binding site" evidence="9">
    <location>
        <position position="201"/>
    </location>
    <ligand>
        <name>chlorophyll a</name>
        <dbReference type="ChEBI" id="CHEBI:58416"/>
        <label>1</label>
    </ligand>
</feature>
<organism evidence="11 12">
    <name type="scientific">Ectocarpus siliculosus</name>
    <name type="common">Brown alga</name>
    <name type="synonym">Conferva siliculosa</name>
    <dbReference type="NCBI Taxonomy" id="2880"/>
    <lineage>
        <taxon>Eukaryota</taxon>
        <taxon>Sar</taxon>
        <taxon>Stramenopiles</taxon>
        <taxon>Ochrophyta</taxon>
        <taxon>PX clade</taxon>
        <taxon>Phaeophyceae</taxon>
        <taxon>Ectocarpales</taxon>
        <taxon>Ectocarpaceae</taxon>
        <taxon>Ectocarpus</taxon>
    </lineage>
</organism>
<dbReference type="Pfam" id="PF00504">
    <property type="entry name" value="Chloroa_b-bind"/>
    <property type="match status" value="1"/>
</dbReference>
<keyword evidence="9" id="KW-0148">Chlorophyll</keyword>
<feature type="binding site" evidence="9">
    <location>
        <position position="89"/>
    </location>
    <ligand>
        <name>chlorophyll a</name>
        <dbReference type="ChEBI" id="CHEBI:58416"/>
        <label>1</label>
    </ligand>
</feature>
<accession>D8LMR8</accession>
<dbReference type="GO" id="GO:0030076">
    <property type="term" value="C:light-harvesting complex"/>
    <property type="evidence" value="ECO:0007669"/>
    <property type="project" value="UniProtKB-KW"/>
</dbReference>
<feature type="signal peptide" evidence="10">
    <location>
        <begin position="1"/>
        <end position="17"/>
    </location>
</feature>
<keyword evidence="9" id="KW-0157">Chromophore</keyword>
<evidence type="ECO:0000313" key="11">
    <source>
        <dbReference type="EMBL" id="CBN74719.1"/>
    </source>
</evidence>
<dbReference type="Proteomes" id="UP000002630">
    <property type="component" value="Linkage Group LG15"/>
</dbReference>
<dbReference type="eggNOG" id="ENOG502S5BM">
    <property type="taxonomic scope" value="Eukaryota"/>
</dbReference>
<gene>
    <name evidence="11" type="primary">LHCP9</name>
    <name evidence="11" type="ORF">Esi_0041_0025</name>
</gene>